<dbReference type="AlphaFoldDB" id="A0A370C4T3"/>
<accession>A0A370C4T3</accession>
<feature type="domain" description="EthD" evidence="8">
    <location>
        <begin position="565"/>
        <end position="663"/>
    </location>
</feature>
<evidence type="ECO:0000259" key="7">
    <source>
        <dbReference type="Pfam" id="PF01494"/>
    </source>
</evidence>
<dbReference type="GO" id="GO:0071949">
    <property type="term" value="F:FAD binding"/>
    <property type="evidence" value="ECO:0007669"/>
    <property type="project" value="InterPro"/>
</dbReference>
<comment type="cofactor">
    <cofactor evidence="1">
        <name>FAD</name>
        <dbReference type="ChEBI" id="CHEBI:57692"/>
    </cofactor>
</comment>
<keyword evidence="6" id="KW-0503">Monooxygenase</keyword>
<dbReference type="EMBL" id="KZ851906">
    <property type="protein sequence ID" value="RDH22878.1"/>
    <property type="molecule type" value="Genomic_DNA"/>
</dbReference>
<evidence type="ECO:0000313" key="9">
    <source>
        <dbReference type="EMBL" id="RDH22878.1"/>
    </source>
</evidence>
<evidence type="ECO:0000256" key="2">
    <source>
        <dbReference type="ARBA" id="ARBA00005986"/>
    </source>
</evidence>
<dbReference type="VEuPathDB" id="FungiDB:M747DRAFT_276199"/>
<dbReference type="PANTHER" id="PTHR47178:SF2">
    <property type="entry name" value="FAD-BINDING DOMAIN-CONTAINING PROTEIN"/>
    <property type="match status" value="1"/>
</dbReference>
<dbReference type="SUPFAM" id="SSF54909">
    <property type="entry name" value="Dimeric alpha+beta barrel"/>
    <property type="match status" value="1"/>
</dbReference>
<evidence type="ECO:0000256" key="6">
    <source>
        <dbReference type="ARBA" id="ARBA00023033"/>
    </source>
</evidence>
<dbReference type="InterPro" id="IPR009799">
    <property type="entry name" value="EthD_dom"/>
</dbReference>
<evidence type="ECO:0000256" key="3">
    <source>
        <dbReference type="ARBA" id="ARBA00022630"/>
    </source>
</evidence>
<evidence type="ECO:0000313" key="10">
    <source>
        <dbReference type="Proteomes" id="UP000253845"/>
    </source>
</evidence>
<comment type="similarity">
    <text evidence="2">Belongs to the tpcK family.</text>
</comment>
<proteinExistence type="inferred from homology"/>
<keyword evidence="5" id="KW-0560">Oxidoreductase</keyword>
<dbReference type="GO" id="GO:0004497">
    <property type="term" value="F:monooxygenase activity"/>
    <property type="evidence" value="ECO:0007669"/>
    <property type="project" value="UniProtKB-KW"/>
</dbReference>
<dbReference type="Gene3D" id="3.30.70.100">
    <property type="match status" value="1"/>
</dbReference>
<dbReference type="Pfam" id="PF07110">
    <property type="entry name" value="EthD"/>
    <property type="match status" value="1"/>
</dbReference>
<organism evidence="9 10">
    <name type="scientific">Aspergillus niger ATCC 13496</name>
    <dbReference type="NCBI Taxonomy" id="1353008"/>
    <lineage>
        <taxon>Eukaryota</taxon>
        <taxon>Fungi</taxon>
        <taxon>Dikarya</taxon>
        <taxon>Ascomycota</taxon>
        <taxon>Pezizomycotina</taxon>
        <taxon>Eurotiomycetes</taxon>
        <taxon>Eurotiomycetidae</taxon>
        <taxon>Eurotiales</taxon>
        <taxon>Aspergillaceae</taxon>
        <taxon>Aspergillus</taxon>
        <taxon>Aspergillus subgen. Circumdati</taxon>
    </lineage>
</organism>
<dbReference type="SUPFAM" id="SSF51905">
    <property type="entry name" value="FAD/NAD(P)-binding domain"/>
    <property type="match status" value="1"/>
</dbReference>
<evidence type="ECO:0000259" key="8">
    <source>
        <dbReference type="Pfam" id="PF07110"/>
    </source>
</evidence>
<name>A0A370C4T3_ASPNG</name>
<reference evidence="9 10" key="1">
    <citation type="submission" date="2018-07" db="EMBL/GenBank/DDBJ databases">
        <title>Section-level genome sequencing of Aspergillus section Nigri to investigate inter- and intra-species variation.</title>
        <authorList>
            <consortium name="DOE Joint Genome Institute"/>
            <person name="Vesth T.C."/>
            <person name="Nybo J.L."/>
            <person name="Theobald S."/>
            <person name="Frisvad J.C."/>
            <person name="Larsen T.O."/>
            <person name="Nielsen K.F."/>
            <person name="Hoof J.B."/>
            <person name="Brandl J."/>
            <person name="Salamov A."/>
            <person name="Riley R."/>
            <person name="Gladden J.M."/>
            <person name="Phatale P."/>
            <person name="Nielsen M.T."/>
            <person name="Lyhne E.K."/>
            <person name="Kogle M.E."/>
            <person name="Strasser K."/>
            <person name="McDonnell E."/>
            <person name="Barry K."/>
            <person name="Clum A."/>
            <person name="Chen C."/>
            <person name="Nolan M."/>
            <person name="Sandor L."/>
            <person name="Kuo A."/>
            <person name="Lipzen A."/>
            <person name="Hainaut M."/>
            <person name="Drula E."/>
            <person name="Tsang A."/>
            <person name="Magnuson J.K."/>
            <person name="Henrissat B."/>
            <person name="Wiebenga A."/>
            <person name="Simmons B.A."/>
            <person name="Makela M.R."/>
            <person name="De vries R.P."/>
            <person name="Grigoriev I.V."/>
            <person name="Mortensen U.H."/>
            <person name="Baker S.E."/>
            <person name="Andersen M.R."/>
        </authorList>
    </citation>
    <scope>NUCLEOTIDE SEQUENCE [LARGE SCALE GENOMIC DNA]</scope>
    <source>
        <strain evidence="9 10">ATCC 13496</strain>
    </source>
</reference>
<dbReference type="Proteomes" id="UP000253845">
    <property type="component" value="Unassembled WGS sequence"/>
</dbReference>
<feature type="domain" description="FAD-binding" evidence="7">
    <location>
        <begin position="9"/>
        <end position="369"/>
    </location>
</feature>
<keyword evidence="4" id="KW-0274">FAD</keyword>
<dbReference type="PRINTS" id="PR00420">
    <property type="entry name" value="RNGMNOXGNASE"/>
</dbReference>
<dbReference type="Pfam" id="PF01494">
    <property type="entry name" value="FAD_binding_3"/>
    <property type="match status" value="1"/>
</dbReference>
<evidence type="ECO:0000256" key="5">
    <source>
        <dbReference type="ARBA" id="ARBA00023002"/>
    </source>
</evidence>
<dbReference type="InterPro" id="IPR011008">
    <property type="entry name" value="Dimeric_a/b-barrel"/>
</dbReference>
<protein>
    <submittedName>
        <fullName evidence="9">FAD/NAD(P)-binding domain-containing protein</fullName>
    </submittedName>
</protein>
<dbReference type="Gene3D" id="3.50.50.60">
    <property type="entry name" value="FAD/NAD(P)-binding domain"/>
    <property type="match status" value="1"/>
</dbReference>
<evidence type="ECO:0000256" key="1">
    <source>
        <dbReference type="ARBA" id="ARBA00001974"/>
    </source>
</evidence>
<dbReference type="InterPro" id="IPR036188">
    <property type="entry name" value="FAD/NAD-bd_sf"/>
</dbReference>
<keyword evidence="3" id="KW-0285">Flavoprotein</keyword>
<dbReference type="InterPro" id="IPR002938">
    <property type="entry name" value="FAD-bd"/>
</dbReference>
<gene>
    <name evidence="9" type="ORF">M747DRAFT_276199</name>
</gene>
<dbReference type="PANTHER" id="PTHR47178">
    <property type="entry name" value="MONOOXYGENASE, FAD-BINDING"/>
    <property type="match status" value="1"/>
</dbReference>
<evidence type="ECO:0000256" key="4">
    <source>
        <dbReference type="ARBA" id="ARBA00022827"/>
    </source>
</evidence>
<sequence length="682" mass="76527">MTVPKSKEAHVLIIGAGITGLILAQSLKKAGIRYSIFEKEVSMNYRSNEWTMAIHWSLDRLRDILPADRFAHMESVSCNPDVALDAGGNYPIIHGETGHLIAGVPYAKGLRVPRSKMRDLCSKGIEVQYGKNLIDVAFTESQKGVVAFFDDGSMVSGTILIGADGPRSKVREFAMGSAEKAAVSRFPIFHTNMTVTYNDAEKARYVRQRFPTSYLALSDKSYHAFQSISSMPDGPDHPESWVFHLAMAWFMEHGQPATYRERLDMIREKAQSLAEPARSSFTWIPDDTQVHKADISYWVTQPWDNRQGRLTLIGDAAHPMPPYRGQGLNHCICDTSHLLAGIQKVVAGTATLKEAITAYEAEMIPRGREEVKCSVENGYMLHDWDQVRESPVFRQGFRPMSGHDRGPTFEKNVAYVVSKMLLVSAALRLLQHNGAALIYASHMIAEAEAHSSRAREHCYPTNLGTSKSSTYKPWYDVYGGSIQQQKRQGYISKAMCAISGNENLGVRARVLMSEPARKADSLSIICTTSDHLTGIPTSCLSQFIDTVLRMASERLYALTIYGYRKPGMPEDEYHRYLSEHHAVLVRNHLVKMGIVRYTLTHNTSETKEMMKRIFGDLPEGHTSDCDCLAQIMFRDVEDYVRARNDPHYKEVIFPDHANFADSSRTLFVTGWVECHIVDGGIV</sequence>